<dbReference type="PROSITE" id="PS51720">
    <property type="entry name" value="G_AIG1"/>
    <property type="match status" value="1"/>
</dbReference>
<dbReference type="PANTHER" id="PTHR10903:SF112">
    <property type="entry name" value="SI:CH211-113E8.5"/>
    <property type="match status" value="1"/>
</dbReference>
<dbReference type="SUPFAM" id="SSF52540">
    <property type="entry name" value="P-loop containing nucleoside triphosphate hydrolases"/>
    <property type="match status" value="1"/>
</dbReference>
<evidence type="ECO:0000313" key="7">
    <source>
        <dbReference type="Proteomes" id="UP000265000"/>
    </source>
</evidence>
<sequence length="500" mass="56150">MVQEWSSLTSLLQKGSGDNIYQTTFSSLGSEKQVCDLTMEGHFIRLHYEDLKEDMSDEDICQTIDGCFKACKGGVSAFLLLIQGGYYTKSEQRIVEMLQSHFGAEALKYLVILSVEDGKVIDTLDDSLLDLINVCEGRYCRITSSTASGGLQALLEMVNNVLTENSEAGYTEAMLDESKRRSMEDSAMNMLRQKMQEAEEKEQAFMELVKEKEERRAKEMEDLRTKHEEERKKEAEDKRKHEAKRESLHEAVISHRSMLQLQAKAPDGDETKKTSVVLLGLTGSGKSSALNLILNRSGNTYSLNSSCQDPTESTICCERKEIFTGGKRLILVDTPELWDDDGVENTELVKDCLALALPGPHVFLLVLQVGRFTQCESEMLGHVQKIFGREVVEHAIILFVHFDSNKHRPLKINEYVAGAHSSLQDLIRKCGSRFYLLNVSKSHSGLSYPQVKELLSGIDKLVASHGGRGYSVKRFSSQELQERNHLTGDRKEAAYLLGDN</sequence>
<feature type="domain" description="AIG1-type G" evidence="5">
    <location>
        <begin position="271"/>
        <end position="479"/>
    </location>
</feature>
<evidence type="ECO:0000256" key="2">
    <source>
        <dbReference type="ARBA" id="ARBA00022741"/>
    </source>
</evidence>
<keyword evidence="3" id="KW-0342">GTP-binding</keyword>
<dbReference type="Gene3D" id="3.40.50.300">
    <property type="entry name" value="P-loop containing nucleotide triphosphate hydrolases"/>
    <property type="match status" value="2"/>
</dbReference>
<dbReference type="InterPro" id="IPR006703">
    <property type="entry name" value="G_AIG1"/>
</dbReference>
<accession>A0A3Q2T0F5</accession>
<dbReference type="InterPro" id="IPR045058">
    <property type="entry name" value="GIMA/IAN/Toc"/>
</dbReference>
<evidence type="ECO:0000256" key="3">
    <source>
        <dbReference type="ARBA" id="ARBA00023134"/>
    </source>
</evidence>
<proteinExistence type="inferred from homology"/>
<keyword evidence="2" id="KW-0547">Nucleotide-binding</keyword>
<name>A0A3Q2T0F5_FUNHE</name>
<reference evidence="6" key="2">
    <citation type="submission" date="2025-09" db="UniProtKB">
        <authorList>
            <consortium name="Ensembl"/>
        </authorList>
    </citation>
    <scope>IDENTIFICATION</scope>
</reference>
<dbReference type="Proteomes" id="UP000265000">
    <property type="component" value="Unplaced"/>
</dbReference>
<feature type="region of interest" description="Disordered" evidence="4">
    <location>
        <begin position="216"/>
        <end position="246"/>
    </location>
</feature>
<reference evidence="6" key="1">
    <citation type="submission" date="2025-08" db="UniProtKB">
        <authorList>
            <consortium name="Ensembl"/>
        </authorList>
    </citation>
    <scope>IDENTIFICATION</scope>
</reference>
<dbReference type="InterPro" id="IPR027417">
    <property type="entry name" value="P-loop_NTPase"/>
</dbReference>
<organism evidence="6 7">
    <name type="scientific">Fundulus heteroclitus</name>
    <name type="common">Killifish</name>
    <name type="synonym">Mummichog</name>
    <dbReference type="NCBI Taxonomy" id="8078"/>
    <lineage>
        <taxon>Eukaryota</taxon>
        <taxon>Metazoa</taxon>
        <taxon>Chordata</taxon>
        <taxon>Craniata</taxon>
        <taxon>Vertebrata</taxon>
        <taxon>Euteleostomi</taxon>
        <taxon>Actinopterygii</taxon>
        <taxon>Neopterygii</taxon>
        <taxon>Teleostei</taxon>
        <taxon>Neoteleostei</taxon>
        <taxon>Acanthomorphata</taxon>
        <taxon>Ovalentaria</taxon>
        <taxon>Atherinomorphae</taxon>
        <taxon>Cyprinodontiformes</taxon>
        <taxon>Fundulidae</taxon>
        <taxon>Fundulus</taxon>
    </lineage>
</organism>
<evidence type="ECO:0000256" key="4">
    <source>
        <dbReference type="SAM" id="MobiDB-lite"/>
    </source>
</evidence>
<dbReference type="Ensembl" id="ENSFHET00000004839.1">
    <property type="protein sequence ID" value="ENSFHEP00000006838.1"/>
    <property type="gene ID" value="ENSFHEG00000007909.1"/>
</dbReference>
<dbReference type="AlphaFoldDB" id="A0A3Q2T0F5"/>
<keyword evidence="7" id="KW-1185">Reference proteome</keyword>
<dbReference type="GeneTree" id="ENSGT00940000164100"/>
<protein>
    <submittedName>
        <fullName evidence="6">GTPase IMAP family member 8</fullName>
    </submittedName>
</protein>
<dbReference type="PANTHER" id="PTHR10903">
    <property type="entry name" value="GTPASE, IMAP FAMILY MEMBER-RELATED"/>
    <property type="match status" value="1"/>
</dbReference>
<dbReference type="GO" id="GO:0005525">
    <property type="term" value="F:GTP binding"/>
    <property type="evidence" value="ECO:0007669"/>
    <property type="project" value="UniProtKB-KW"/>
</dbReference>
<dbReference type="Pfam" id="PF04548">
    <property type="entry name" value="AIG1"/>
    <property type="match status" value="2"/>
</dbReference>
<comment type="similarity">
    <text evidence="1">Belongs to the TRAFAC class TrmE-Era-EngA-EngB-Septin-like GTPase superfamily. AIG1/Toc34/Toc159-like paraseptin GTPase family. IAN subfamily.</text>
</comment>
<evidence type="ECO:0000313" key="6">
    <source>
        <dbReference type="Ensembl" id="ENSFHEP00000006838.1"/>
    </source>
</evidence>
<evidence type="ECO:0000259" key="5">
    <source>
        <dbReference type="PROSITE" id="PS51720"/>
    </source>
</evidence>
<evidence type="ECO:0000256" key="1">
    <source>
        <dbReference type="ARBA" id="ARBA00008535"/>
    </source>
</evidence>